<feature type="signal peptide" evidence="1">
    <location>
        <begin position="1"/>
        <end position="18"/>
    </location>
</feature>
<proteinExistence type="predicted"/>
<organism evidence="2 3">
    <name type="scientific">Heyndrickxia oleronia</name>
    <dbReference type="NCBI Taxonomy" id="38875"/>
    <lineage>
        <taxon>Bacteria</taxon>
        <taxon>Bacillati</taxon>
        <taxon>Bacillota</taxon>
        <taxon>Bacilli</taxon>
        <taxon>Bacillales</taxon>
        <taxon>Bacillaceae</taxon>
        <taxon>Heyndrickxia</taxon>
    </lineage>
</organism>
<evidence type="ECO:0000256" key="1">
    <source>
        <dbReference type="SAM" id="SignalP"/>
    </source>
</evidence>
<dbReference type="EMBL" id="JAROYP010000012">
    <property type="protein sequence ID" value="MDH5163113.1"/>
    <property type="molecule type" value="Genomic_DNA"/>
</dbReference>
<name>A0AAW6SXS9_9BACI</name>
<keyword evidence="1" id="KW-0732">Signal</keyword>
<dbReference type="RefSeq" id="WP_280617855.1">
    <property type="nucleotide sequence ID" value="NZ_JAROYP010000012.1"/>
</dbReference>
<sequence length="175" mass="19826">MRKIILLFLLISTLAACSMDKNEVKDSPLYEGLDLTIGVVGKIPDVRERNIVFKSIDLNDIRKGNLSSKYDAIFIMKEQLIEAARAPYANIYKNSGIPFFFIESKKSHVPFVEAEIEYEAFPDTDSGEYASGYYEIGDSGKSFGYGLYNDTVNEVNILDVFSRIFMTIEQVNMKN</sequence>
<dbReference type="AlphaFoldDB" id="A0AAW6SXS9"/>
<dbReference type="PROSITE" id="PS51257">
    <property type="entry name" value="PROKAR_LIPOPROTEIN"/>
    <property type="match status" value="1"/>
</dbReference>
<accession>A0AAW6SXS9</accession>
<dbReference type="Proteomes" id="UP001159179">
    <property type="component" value="Unassembled WGS sequence"/>
</dbReference>
<protein>
    <recommendedName>
        <fullName evidence="4">Lipoprotein</fullName>
    </recommendedName>
</protein>
<comment type="caution">
    <text evidence="2">The sequence shown here is derived from an EMBL/GenBank/DDBJ whole genome shotgun (WGS) entry which is preliminary data.</text>
</comment>
<feature type="chain" id="PRO_5043375382" description="Lipoprotein" evidence="1">
    <location>
        <begin position="19"/>
        <end position="175"/>
    </location>
</feature>
<gene>
    <name evidence="2" type="ORF">P5X88_19445</name>
</gene>
<evidence type="ECO:0000313" key="3">
    <source>
        <dbReference type="Proteomes" id="UP001159179"/>
    </source>
</evidence>
<reference evidence="2" key="1">
    <citation type="submission" date="2023-03" db="EMBL/GenBank/DDBJ databases">
        <title>Bacterial isolates from washroom surfaces on a university campus.</title>
        <authorList>
            <person name="Holman D.B."/>
            <person name="Gzyl K.E."/>
            <person name="Taheri A.E."/>
        </authorList>
    </citation>
    <scope>NUCLEOTIDE SEQUENCE</scope>
    <source>
        <strain evidence="2">RD03</strain>
    </source>
</reference>
<evidence type="ECO:0008006" key="4">
    <source>
        <dbReference type="Google" id="ProtNLM"/>
    </source>
</evidence>
<evidence type="ECO:0000313" key="2">
    <source>
        <dbReference type="EMBL" id="MDH5163113.1"/>
    </source>
</evidence>